<evidence type="ECO:0000259" key="2">
    <source>
        <dbReference type="Pfam" id="PF19289"/>
    </source>
</evidence>
<comment type="similarity">
    <text evidence="1">Belongs to the peptidase U62 family.</text>
</comment>
<comment type="caution">
    <text evidence="3">The sequence shown here is derived from an EMBL/GenBank/DDBJ whole genome shotgun (WGS) entry which is preliminary data.</text>
</comment>
<dbReference type="InterPro" id="IPR036059">
    <property type="entry name" value="TldD/PmbA_sf"/>
</dbReference>
<proteinExistence type="inferred from homology"/>
<accession>A0ABN0ZI25</accession>
<feature type="domain" description="Metalloprotease TldD/E C-terminal" evidence="2">
    <location>
        <begin position="170"/>
        <end position="395"/>
    </location>
</feature>
<evidence type="ECO:0000313" key="4">
    <source>
        <dbReference type="Proteomes" id="UP001499895"/>
    </source>
</evidence>
<dbReference type="SUPFAM" id="SSF111283">
    <property type="entry name" value="Putative modulator of DNA gyrase, PmbA/TldD"/>
    <property type="match status" value="1"/>
</dbReference>
<dbReference type="RefSeq" id="WP_344085638.1">
    <property type="nucleotide sequence ID" value="NZ_BAAAHB010000004.1"/>
</dbReference>
<dbReference type="EMBL" id="BAAAHB010000004">
    <property type="protein sequence ID" value="GAA0447817.1"/>
    <property type="molecule type" value="Genomic_DNA"/>
</dbReference>
<dbReference type="Pfam" id="PF19289">
    <property type="entry name" value="PmbA_TldD_3rd"/>
    <property type="match status" value="1"/>
</dbReference>
<dbReference type="InterPro" id="IPR051463">
    <property type="entry name" value="Peptidase_U62_metallo"/>
</dbReference>
<reference evidence="3 4" key="1">
    <citation type="journal article" date="2019" name="Int. J. Syst. Evol. Microbiol.">
        <title>The Global Catalogue of Microorganisms (GCM) 10K type strain sequencing project: providing services to taxonomists for standard genome sequencing and annotation.</title>
        <authorList>
            <consortium name="The Broad Institute Genomics Platform"/>
            <consortium name="The Broad Institute Genome Sequencing Center for Infectious Disease"/>
            <person name="Wu L."/>
            <person name="Ma J."/>
        </authorList>
    </citation>
    <scope>NUCLEOTIDE SEQUENCE [LARGE SCALE GENOMIC DNA]</scope>
    <source>
        <strain evidence="3 4">JCM 10649</strain>
    </source>
</reference>
<keyword evidence="4" id="KW-1185">Reference proteome</keyword>
<protein>
    <recommendedName>
        <fullName evidence="2">Metalloprotease TldD/E C-terminal domain-containing protein</fullName>
    </recommendedName>
</protein>
<dbReference type="InterPro" id="IPR045569">
    <property type="entry name" value="Metalloprtase-TldD/E_C"/>
</dbReference>
<dbReference type="PANTHER" id="PTHR30624">
    <property type="entry name" value="UNCHARACTERIZED PROTEIN TLDD AND PMBA"/>
    <property type="match status" value="1"/>
</dbReference>
<dbReference type="Proteomes" id="UP001499895">
    <property type="component" value="Unassembled WGS sequence"/>
</dbReference>
<sequence length="396" mass="41714">MTAAEVVRVERSLGAVVTAGGGESRCHRTEFHGGRWERPGAGVRIFTGPPPAPRRLPLPDPAPLDDHREAVAALAALHARFGPGSRLHYTHTSSVRAVAGPGAGEPVPQQRRVWSLTGDLATRAGRTVPVGRSGRGPGAVRLLDPGWLDATEGLLAAVDRARPLEAGAPPAVLSPQAAGVLLHEAAGHFAEGAPDGTPPLGHRLRCRVAADLVSLDDDPLAEGGPAHYDRDDDGIAVLGRQRIVVDGVLVRQLHSAASAARAGAMPTANGRAASVLQRPLPRMSNLVCRPGATAWDELVENAGHGLLVHRLADGIRFGDTVEARLVLGERIRSGRRTGEYVTGRVREKADVLTRIVELGDRGEFTDNALCGKDRQMLFDVGTCAPAVRFSALRCAS</sequence>
<gene>
    <name evidence="3" type="ORF">GCM10009544_08270</name>
</gene>
<evidence type="ECO:0000313" key="3">
    <source>
        <dbReference type="EMBL" id="GAA0447817.1"/>
    </source>
</evidence>
<name>A0ABN0ZI25_9ACTN</name>
<organism evidence="3 4">
    <name type="scientific">Streptomyces stramineus</name>
    <dbReference type="NCBI Taxonomy" id="173861"/>
    <lineage>
        <taxon>Bacteria</taxon>
        <taxon>Bacillati</taxon>
        <taxon>Actinomycetota</taxon>
        <taxon>Actinomycetes</taxon>
        <taxon>Kitasatosporales</taxon>
        <taxon>Streptomycetaceae</taxon>
        <taxon>Streptomyces</taxon>
    </lineage>
</organism>
<dbReference type="PANTHER" id="PTHR30624:SF0">
    <property type="entry name" value="METALLOPROTEASE SLR0863"/>
    <property type="match status" value="1"/>
</dbReference>
<evidence type="ECO:0000256" key="1">
    <source>
        <dbReference type="ARBA" id="ARBA00005836"/>
    </source>
</evidence>